<feature type="signal peptide" evidence="6">
    <location>
        <begin position="1"/>
        <end position="20"/>
    </location>
</feature>
<keyword evidence="3" id="KW-1133">Transmembrane helix</keyword>
<dbReference type="InterPro" id="IPR013783">
    <property type="entry name" value="Ig-like_fold"/>
</dbReference>
<evidence type="ECO:0000256" key="4">
    <source>
        <dbReference type="ARBA" id="ARBA00023136"/>
    </source>
</evidence>
<dbReference type="Pfam" id="PF08205">
    <property type="entry name" value="C2-set_2"/>
    <property type="match status" value="1"/>
</dbReference>
<dbReference type="PANTHER" id="PTHR46484">
    <property type="entry name" value="SI:CH211-171H4.5-RELATED"/>
    <property type="match status" value="1"/>
</dbReference>
<dbReference type="SMART" id="SM00409">
    <property type="entry name" value="IG"/>
    <property type="match status" value="3"/>
</dbReference>
<dbReference type="InterPro" id="IPR036179">
    <property type="entry name" value="Ig-like_dom_sf"/>
</dbReference>
<protein>
    <submittedName>
        <fullName evidence="8">MAG protein</fullName>
    </submittedName>
</protein>
<dbReference type="EMBL" id="JAAWVQ010075704">
    <property type="protein sequence ID" value="MBN3277998.1"/>
    <property type="molecule type" value="Genomic_DNA"/>
</dbReference>
<keyword evidence="9" id="KW-1185">Reference proteome</keyword>
<sequence length="545" mass="59571">MDSTWRFCLAGCLLQGIVLSVVCDAWTVTIPEKISALQGSCVVIPCNFSYSSNPPQSFVVVWYQYVSRGYPVVYDGRNPSIVIDKFRGRTVLVGDVHAGDCSLKIDSITRNDNGEKLYSWIDPDHISYRIYKFYDKTVELAVSDPPEISVLGTAVNGNSVRVTCSILHTCPASPPNFTWSYAGDSVSSHHESQSSGSWKSTSVLTLTTSRNDGAKELTCKVQHPGGKTASSIKLSIWKKGGPFSHRFPEVSFPLLTWKLSFYALLSGYLLAVVLPGSCYLSSVVWVKTCYWLKACQSIGEAADWSLTGRKPDAPKVVTVSMDNRPLKEGTTVILTCVTNGNPEPRHYQWLQIQGRKTIDLNNDAQHLEISNVRRGNVYSCTARNGLGSKTSEPVTLPVEYAPEIDMDSHCTFQGGAVACSCRAVAKPPASISWNIKGTSSRETLNISSTVNGNVVTGVLTGSLASQVNISCSATNMHGDTSYDLPFITGNNTFSYTNNASLSVIQGKYRTNMHGRPPCNNTVLFCWHKDLCYIASPQYADAHSNK</sequence>
<evidence type="ECO:0000313" key="9">
    <source>
        <dbReference type="Proteomes" id="UP001166093"/>
    </source>
</evidence>
<dbReference type="Gene3D" id="2.60.40.10">
    <property type="entry name" value="Immunoglobulins"/>
    <property type="match status" value="4"/>
</dbReference>
<comment type="caution">
    <text evidence="8">The sequence shown here is derived from an EMBL/GenBank/DDBJ whole genome shotgun (WGS) entry which is preliminary data.</text>
</comment>
<keyword evidence="5" id="KW-1015">Disulfide bond</keyword>
<proteinExistence type="predicted"/>
<evidence type="ECO:0000256" key="2">
    <source>
        <dbReference type="ARBA" id="ARBA00022692"/>
    </source>
</evidence>
<feature type="non-terminal residue" evidence="8">
    <location>
        <position position="545"/>
    </location>
</feature>
<dbReference type="InterPro" id="IPR003598">
    <property type="entry name" value="Ig_sub2"/>
</dbReference>
<evidence type="ECO:0000313" key="8">
    <source>
        <dbReference type="EMBL" id="MBN3277998.1"/>
    </source>
</evidence>
<dbReference type="Proteomes" id="UP001166093">
    <property type="component" value="Unassembled WGS sequence"/>
</dbReference>
<feature type="domain" description="Ig-like" evidence="7">
    <location>
        <begin position="146"/>
        <end position="235"/>
    </location>
</feature>
<dbReference type="PROSITE" id="PS50835">
    <property type="entry name" value="IG_LIKE"/>
    <property type="match status" value="2"/>
</dbReference>
<keyword evidence="6" id="KW-0732">Signal</keyword>
<gene>
    <name evidence="8" type="primary">Mag_2</name>
    <name evidence="8" type="ORF">GTO93_0017001</name>
</gene>
<accession>A0ABS2XV59</accession>
<feature type="domain" description="Ig-like" evidence="7">
    <location>
        <begin position="314"/>
        <end position="395"/>
    </location>
</feature>
<dbReference type="SUPFAM" id="SSF48726">
    <property type="entry name" value="Immunoglobulin"/>
    <property type="match status" value="3"/>
</dbReference>
<keyword evidence="2" id="KW-0812">Transmembrane</keyword>
<dbReference type="InterPro" id="IPR013106">
    <property type="entry name" value="Ig_V-set"/>
</dbReference>
<evidence type="ECO:0000256" key="5">
    <source>
        <dbReference type="ARBA" id="ARBA00023157"/>
    </source>
</evidence>
<evidence type="ECO:0000256" key="6">
    <source>
        <dbReference type="SAM" id="SignalP"/>
    </source>
</evidence>
<evidence type="ECO:0000256" key="3">
    <source>
        <dbReference type="ARBA" id="ARBA00022989"/>
    </source>
</evidence>
<reference evidence="8" key="1">
    <citation type="journal article" date="2021" name="Cell">
        <title>Tracing the genetic footprints of vertebrate landing in non-teleost ray-finned fishes.</title>
        <authorList>
            <person name="Bi X."/>
            <person name="Wang K."/>
            <person name="Yang L."/>
            <person name="Pan H."/>
            <person name="Jiang H."/>
            <person name="Wei Q."/>
            <person name="Fang M."/>
            <person name="Yu H."/>
            <person name="Zhu C."/>
            <person name="Cai Y."/>
            <person name="He Y."/>
            <person name="Gan X."/>
            <person name="Zeng H."/>
            <person name="Yu D."/>
            <person name="Zhu Y."/>
            <person name="Jiang H."/>
            <person name="Qiu Q."/>
            <person name="Yang H."/>
            <person name="Zhang Y.E."/>
            <person name="Wang W."/>
            <person name="Zhu M."/>
            <person name="He S."/>
            <person name="Zhang G."/>
        </authorList>
    </citation>
    <scope>NUCLEOTIDE SEQUENCE</scope>
    <source>
        <strain evidence="8">Pddl_001</strain>
    </source>
</reference>
<feature type="chain" id="PRO_5045680717" evidence="6">
    <location>
        <begin position="21"/>
        <end position="545"/>
    </location>
</feature>
<dbReference type="SMART" id="SM00408">
    <property type="entry name" value="IGc2"/>
    <property type="match status" value="2"/>
</dbReference>
<dbReference type="PANTHER" id="PTHR46484:SF1">
    <property type="entry name" value="SCHWANN CELL MYELIN PROTEIN-RELATED"/>
    <property type="match status" value="1"/>
</dbReference>
<evidence type="ECO:0000259" key="7">
    <source>
        <dbReference type="PROSITE" id="PS50835"/>
    </source>
</evidence>
<comment type="subcellular location">
    <subcellularLocation>
        <location evidence="1">Membrane</location>
        <topology evidence="1">Single-pass membrane protein</topology>
    </subcellularLocation>
</comment>
<name>A0ABS2XV59_POLSP</name>
<feature type="non-terminal residue" evidence="8">
    <location>
        <position position="1"/>
    </location>
</feature>
<evidence type="ECO:0000256" key="1">
    <source>
        <dbReference type="ARBA" id="ARBA00004167"/>
    </source>
</evidence>
<dbReference type="InterPro" id="IPR007110">
    <property type="entry name" value="Ig-like_dom"/>
</dbReference>
<organism evidence="8 9">
    <name type="scientific">Polyodon spathula</name>
    <name type="common">North American paddlefish</name>
    <name type="synonym">Squalus spathula</name>
    <dbReference type="NCBI Taxonomy" id="7913"/>
    <lineage>
        <taxon>Eukaryota</taxon>
        <taxon>Metazoa</taxon>
        <taxon>Chordata</taxon>
        <taxon>Craniata</taxon>
        <taxon>Vertebrata</taxon>
        <taxon>Euteleostomi</taxon>
        <taxon>Actinopterygii</taxon>
        <taxon>Chondrostei</taxon>
        <taxon>Acipenseriformes</taxon>
        <taxon>Polyodontidae</taxon>
        <taxon>Polyodon</taxon>
    </lineage>
</organism>
<dbReference type="Pfam" id="PF07686">
    <property type="entry name" value="V-set"/>
    <property type="match status" value="1"/>
</dbReference>
<dbReference type="InterPro" id="IPR013162">
    <property type="entry name" value="CD80_C2-set"/>
</dbReference>
<keyword evidence="4" id="KW-0472">Membrane</keyword>
<dbReference type="InterPro" id="IPR003599">
    <property type="entry name" value="Ig_sub"/>
</dbReference>
<dbReference type="Pfam" id="PF13927">
    <property type="entry name" value="Ig_3"/>
    <property type="match status" value="1"/>
</dbReference>